<dbReference type="UniPathway" id="UPA00232"/>
<dbReference type="InterPro" id="IPR011009">
    <property type="entry name" value="Kinase-like_dom_sf"/>
</dbReference>
<accession>A0A3M0AD00</accession>
<proteinExistence type="inferred from homology"/>
<evidence type="ECO:0000256" key="10">
    <source>
        <dbReference type="ARBA" id="ARBA00022840"/>
    </source>
</evidence>
<evidence type="ECO:0000256" key="5">
    <source>
        <dbReference type="ARBA" id="ARBA00022679"/>
    </source>
</evidence>
<dbReference type="NCBIfam" id="NF003404">
    <property type="entry name" value="PRK04750.1"/>
    <property type="match status" value="1"/>
</dbReference>
<dbReference type="Proteomes" id="UP000267187">
    <property type="component" value="Unassembled WGS sequence"/>
</dbReference>
<evidence type="ECO:0000259" key="13">
    <source>
        <dbReference type="Pfam" id="PF03109"/>
    </source>
</evidence>
<dbReference type="InterPro" id="IPR050154">
    <property type="entry name" value="UbiB_kinase"/>
</dbReference>
<comment type="pathway">
    <text evidence="1">Cofactor biosynthesis; ubiquinone biosynthesis [regulation].</text>
</comment>
<dbReference type="GO" id="GO:0016301">
    <property type="term" value="F:kinase activity"/>
    <property type="evidence" value="ECO:0007669"/>
    <property type="project" value="UniProtKB-KW"/>
</dbReference>
<dbReference type="GO" id="GO:0005524">
    <property type="term" value="F:ATP binding"/>
    <property type="evidence" value="ECO:0007669"/>
    <property type="project" value="UniProtKB-KW"/>
</dbReference>
<dbReference type="PANTHER" id="PTHR10566:SF113">
    <property type="entry name" value="PROTEIN ACTIVITY OF BC1 COMPLEX KINASE 7, CHLOROPLASTIC"/>
    <property type="match status" value="1"/>
</dbReference>
<dbReference type="SUPFAM" id="SSF56112">
    <property type="entry name" value="Protein kinase-like (PK-like)"/>
    <property type="match status" value="1"/>
</dbReference>
<keyword evidence="15" id="KW-1185">Reference proteome</keyword>
<dbReference type="InterPro" id="IPR045308">
    <property type="entry name" value="UbiB_bact"/>
</dbReference>
<protein>
    <submittedName>
        <fullName evidence="14">2-octaprenylphenol hydroxylase</fullName>
    </submittedName>
</protein>
<evidence type="ECO:0000256" key="6">
    <source>
        <dbReference type="ARBA" id="ARBA00022688"/>
    </source>
</evidence>
<sequence length="540" mass="61143">MFRALKRAFVVLRQLKRFGVHELVAHRLPFGAKLILVLLGPTDRTWQAKPMGERIRACLESLGPIFVKFGQLLSTRPDLIPHDIAQQLAYLQDKVTPYPGPLFLARVEQSLQRPLDEMFAEVEKEPLASASVAQVHRATLLDGTQVVIKCLRPDLGSVIDDDIALMHWLARKALQWLPDAKRLRPTEVVSEYQLTIARELDLRIEAGNASLFRRNAQQKGLLYLPEVYWDYCTEAVMVSEYIDGIPVNDMAQIAAQNTNLKILAERGVEIFFTQVFEENFFHADMHPGNIFVSREHPSDPTYMAVDCAIAGSLSREDQYYLARNLLAIFRRDYRQVAELHIDSGWVPATTRVGDFETTIRSVCEPIFEKPLGEISFGNVLVNLFQTARQFDMQVQPQLVLLQKTLLNIEGMGRQLYPQLDIWATAHPFLENWLKDRFKPTTLWQELKRYGPDWLEKFPQVPNLLFDAIQQAAKPSGTVVEAKQVDRKPVRRRTLGSVSLVVGIAAGVSAGVAWPELLNRETALVCGGLAIGWVIARLSRA</sequence>
<dbReference type="InterPro" id="IPR004147">
    <property type="entry name" value="ABC1_dom"/>
</dbReference>
<keyword evidence="5" id="KW-0808">Transferase</keyword>
<dbReference type="NCBIfam" id="TIGR01982">
    <property type="entry name" value="UbiB"/>
    <property type="match status" value="1"/>
</dbReference>
<keyword evidence="12" id="KW-0472">Membrane</keyword>
<keyword evidence="9" id="KW-0418">Kinase</keyword>
<keyword evidence="6" id="KW-0831">Ubiquinone biosynthesis</keyword>
<dbReference type="AlphaFoldDB" id="A0A3M0AD00"/>
<keyword evidence="10" id="KW-0067">ATP-binding</keyword>
<dbReference type="RefSeq" id="WP_121875685.1">
    <property type="nucleotide sequence ID" value="NZ_REFJ01000001.1"/>
</dbReference>
<organism evidence="14 15">
    <name type="scientific">Umboniibacter marinipuniceus</name>
    <dbReference type="NCBI Taxonomy" id="569599"/>
    <lineage>
        <taxon>Bacteria</taxon>
        <taxon>Pseudomonadati</taxon>
        <taxon>Pseudomonadota</taxon>
        <taxon>Gammaproteobacteria</taxon>
        <taxon>Cellvibrionales</taxon>
        <taxon>Cellvibrionaceae</taxon>
        <taxon>Umboniibacter</taxon>
    </lineage>
</organism>
<evidence type="ECO:0000256" key="9">
    <source>
        <dbReference type="ARBA" id="ARBA00022777"/>
    </source>
</evidence>
<gene>
    <name evidence="14" type="ORF">DFR27_0296</name>
</gene>
<evidence type="ECO:0000256" key="12">
    <source>
        <dbReference type="ARBA" id="ARBA00023136"/>
    </source>
</evidence>
<dbReference type="CDD" id="cd13972">
    <property type="entry name" value="UbiB"/>
    <property type="match status" value="1"/>
</dbReference>
<dbReference type="Pfam" id="PF03109">
    <property type="entry name" value="ABC1"/>
    <property type="match status" value="1"/>
</dbReference>
<dbReference type="InterPro" id="IPR010232">
    <property type="entry name" value="UbiB"/>
</dbReference>
<comment type="similarity">
    <text evidence="2">Belongs to the protein kinase superfamily. ADCK protein kinase family.</text>
</comment>
<comment type="caution">
    <text evidence="14">The sequence shown here is derived from an EMBL/GenBank/DDBJ whole genome shotgun (WGS) entry which is preliminary data.</text>
</comment>
<keyword evidence="7" id="KW-0812">Transmembrane</keyword>
<evidence type="ECO:0000256" key="3">
    <source>
        <dbReference type="ARBA" id="ARBA00022475"/>
    </source>
</evidence>
<evidence type="ECO:0000313" key="15">
    <source>
        <dbReference type="Proteomes" id="UP000267187"/>
    </source>
</evidence>
<name>A0A3M0AD00_9GAMM</name>
<dbReference type="GO" id="GO:0006744">
    <property type="term" value="P:ubiquinone biosynthetic process"/>
    <property type="evidence" value="ECO:0007669"/>
    <property type="project" value="UniProtKB-UniPathway"/>
</dbReference>
<evidence type="ECO:0000256" key="4">
    <source>
        <dbReference type="ARBA" id="ARBA00022519"/>
    </source>
</evidence>
<evidence type="ECO:0000313" key="14">
    <source>
        <dbReference type="EMBL" id="RMA82347.1"/>
    </source>
</evidence>
<dbReference type="OrthoDB" id="9795390at2"/>
<evidence type="ECO:0000256" key="8">
    <source>
        <dbReference type="ARBA" id="ARBA00022741"/>
    </source>
</evidence>
<keyword evidence="3" id="KW-1003">Cell membrane</keyword>
<evidence type="ECO:0000256" key="1">
    <source>
        <dbReference type="ARBA" id="ARBA00005020"/>
    </source>
</evidence>
<reference evidence="14 15" key="1">
    <citation type="submission" date="2018-10" db="EMBL/GenBank/DDBJ databases">
        <title>Genomic Encyclopedia of Type Strains, Phase IV (KMG-IV): sequencing the most valuable type-strain genomes for metagenomic binning, comparative biology and taxonomic classification.</title>
        <authorList>
            <person name="Goeker M."/>
        </authorList>
    </citation>
    <scope>NUCLEOTIDE SEQUENCE [LARGE SCALE GENOMIC DNA]</scope>
    <source>
        <strain evidence="14 15">DSM 25080</strain>
    </source>
</reference>
<keyword evidence="11" id="KW-1133">Transmembrane helix</keyword>
<evidence type="ECO:0000256" key="2">
    <source>
        <dbReference type="ARBA" id="ARBA00009670"/>
    </source>
</evidence>
<dbReference type="EMBL" id="REFJ01000001">
    <property type="protein sequence ID" value="RMA82347.1"/>
    <property type="molecule type" value="Genomic_DNA"/>
</dbReference>
<dbReference type="PANTHER" id="PTHR10566">
    <property type="entry name" value="CHAPERONE-ACTIVITY OF BC1 COMPLEX CABC1 -RELATED"/>
    <property type="match status" value="1"/>
</dbReference>
<evidence type="ECO:0000256" key="11">
    <source>
        <dbReference type="ARBA" id="ARBA00022989"/>
    </source>
</evidence>
<keyword evidence="8" id="KW-0547">Nucleotide-binding</keyword>
<keyword evidence="4" id="KW-0997">Cell inner membrane</keyword>
<feature type="domain" description="ABC1 atypical kinase-like" evidence="13">
    <location>
        <begin position="91"/>
        <end position="340"/>
    </location>
</feature>
<evidence type="ECO:0000256" key="7">
    <source>
        <dbReference type="ARBA" id="ARBA00022692"/>
    </source>
</evidence>